<dbReference type="InterPro" id="IPR020841">
    <property type="entry name" value="PKS_Beta-ketoAc_synthase_dom"/>
</dbReference>
<dbReference type="CDD" id="cd00833">
    <property type="entry name" value="PKS"/>
    <property type="match status" value="1"/>
</dbReference>
<dbReference type="CDD" id="cd08955">
    <property type="entry name" value="KR_2_FAS_SDR_x"/>
    <property type="match status" value="1"/>
</dbReference>
<dbReference type="InterPro" id="IPR000073">
    <property type="entry name" value="AB_hydrolase_1"/>
</dbReference>
<dbReference type="SUPFAM" id="SSF47336">
    <property type="entry name" value="ACP-like"/>
    <property type="match status" value="1"/>
</dbReference>
<dbReference type="SMART" id="SM00822">
    <property type="entry name" value="PKS_KR"/>
    <property type="match status" value="1"/>
</dbReference>
<dbReference type="Gene3D" id="3.40.47.10">
    <property type="match status" value="1"/>
</dbReference>
<evidence type="ECO:0000256" key="3">
    <source>
        <dbReference type="ARBA" id="ARBA00022679"/>
    </source>
</evidence>
<keyword evidence="2" id="KW-0597">Phosphoprotein</keyword>
<dbReference type="InterPro" id="IPR036736">
    <property type="entry name" value="ACP-like_sf"/>
</dbReference>
<dbReference type="FunFam" id="3.40.366.10:FF:000002">
    <property type="entry name" value="Probable polyketide synthase 2"/>
    <property type="match status" value="1"/>
</dbReference>
<dbReference type="GO" id="GO:0071770">
    <property type="term" value="P:DIM/DIP cell wall layer assembly"/>
    <property type="evidence" value="ECO:0007669"/>
    <property type="project" value="TreeGrafter"/>
</dbReference>
<dbReference type="GO" id="GO:0031177">
    <property type="term" value="F:phosphopantetheine binding"/>
    <property type="evidence" value="ECO:0007669"/>
    <property type="project" value="InterPro"/>
</dbReference>
<keyword evidence="3" id="KW-0808">Transferase</keyword>
<dbReference type="GO" id="GO:0004312">
    <property type="term" value="F:fatty acid synthase activity"/>
    <property type="evidence" value="ECO:0007669"/>
    <property type="project" value="TreeGrafter"/>
</dbReference>
<dbReference type="PRINTS" id="PR00111">
    <property type="entry name" value="ABHYDROLASE"/>
</dbReference>
<dbReference type="SMART" id="SM00827">
    <property type="entry name" value="PKS_AT"/>
    <property type="match status" value="1"/>
</dbReference>
<sequence>MPTNNKTPQSNTEQNTNPLMKNALLEIRRMRNKLANEQREKNEPIAIVGSGCRFSGGVESAEDFFKLLKNATDTVSEIPASRWDVEKYYDPDPNAEGKMYTRHGSFLDNVDKFDAAFFGISGREAETLDPQQRLLLEVAWETLENAGIVPEAIPGGRAGIYIAGMNVDYAQLTNESGSLDVHTSSGTMVAVAAGRLAHVLGLHGPSMIVDTACSSSLVAVHLACHSLRRRECDVALAGGMNLMLTPHAMLIECATRMLAPDGRCKTFDTAADGFGRGEGGGMVALKRLSDAIASGDNIIALIRGSAVNHDGHSSGLSVPNGLAQEEVIREALKNAQVEPDDISYVEAHGTGTNLGDPIEIGALHGVFGRGRKPEQPLLVGSVKTNLGHLEWSAGITGLLKTAVSLYYNQIPPHINYSKPNPHIAWDELNMQVVTNNQTWPGNKSRMAGVSSFGFSGTNSHMIMEQAPEQEREFIAPRSAELLVLSAKTEAALKAQITRYRNYFQAHPDLCFDDICYTASVARSHFDYRISIPATDINQLIEKLAVLETGAIASDAYQLQCSENKTTKRAFLCTGQGSQYAGMGKQLYDAEPVFREVLERCNNVFEKEWSESLLDIIFNTSNTDKLNQTCYTQPAIYALEVALAAFWHSWGVKPDILLGHSVGEYAAAHLAGVFTLEDGLILIARRARLMQALPAGGEMLAVMATAEKVQVLLNDNKDDIALAVINGPDSVVISGAGKRVQELNNKLKVQGIRTQQLNVSHAFHSPLMKDMLEDFKKAASSIQYQKPHTPIISNVSGQLAGEEIASAKYWVEHVLAPVEFNKSMLSLAAEGVTELLELGPKPILIGLAQACINMDSRHCFASLNSAQDDRLSMLTSLGELYVQGATINWSALYQERGCRKAVLPTYAFQRKRYWVSNTSNGKVITKKIKPLPENSQVVNYLQQGKVGELAQLMASCTGMDSTGSSMLPELSKALIEQHQCDCKMELLQDWLYNIEWRELTRKISEENTKDPVSGYWLVLSGSKTNSKMGLMLAQRIRQQGQACIVVATSDNYHRSEQGEWKINPEVEIQFKQLLLDSSQQFDTPLLGIIHAWPSDQITTDTLHLDGAQAVGAVSLVNLIKALDKNAIIPRYGVWSITRGIFPVQGESSSLSITHATISGLAQSIALEHPELWGGIIDLSFYSETEKSIDVDADNILKHAYHSRDEIRIAFRNKKQYVPRLVRKSCTVCPGYSLDSQATYLISGGTGGLGLQIADWLIGKGARHLVLLARSKASKEVSQFIKKSENIDIKIHQVDVSDNNALSRIVSRIMDGPYPLRGVIHAAGCLADASIRNIDNEKIYKVMKPKVQGSWNLHSLTKDIPLDFFVMFSSAASVFGAAGQANYAAANSYVDALAHYRHSKGLVASSINWGSWANTGMAARLDEKDYARLSMTGVADIDVESGLAILGNIIALQSNISEQEQSATHNTLEIPQLAVLPVNWEILGKLFRQAPGLPFLSEIPEFTDRDTSDNSILQQADSNIIKQMLSADDEKRISLISDYLKMRVAEILKVDTIMLADKTDLFDIGIDSLMVMELLEKIKTDLQLMLYPREIYANPVIKPLAEYVSAEFINMHNVKNKNPLNSDSQQELKITQLRTPKEGFPQGFKPLDNMIFLLSTPRAGSTLLRAMLAGHSALFSPPELHLLTFASMTQRHAALNESYLDEGLQRALMVLMNEDAEKVQEVLADLIERDAPVTEVYALLQSLAGSRTLVDKSPTYGLDMCILERAEAMFNQAKYIHLVRHPISSIESFARMRMDKLLAPQSKDPYSVAEKVWRTGNNNIKNFLQKLPDERVCRVRFEDLVSKPKSVIKKLSDFLELDFDPEVLKPYAENRMTDGIHQNSLSIGDPNFLEHEKIEADKANAWKKIELPSSLLKSTQSLASQFNYQTTMPVTNTPRCDVDVADVPMSEKFINARGMKYCLCEWGDNKAPIILLLHGILDQGAAWEQVAVGLARAGYYVIAPDLRGHGKSEHLSPGASYNLMDFIADIESIIESIQAKSESQKTKKLTLVGHSMGTILASMYAAVHPENINALILVETVLPANNGNALDINGVKTQLKYLSSPPRHKKLSNVNDASSQLKLMTPGLSSKFAQRLATRITHLVNDELYWMWDPILSTRAGIAGGVGLDKAAYLKILGQVSVPTTLIFGESSTFIRAADRAELTLNMSNAKYYTVDGGHQIHIESSSDVTRYILQAVESNKELETA</sequence>
<dbReference type="Pfam" id="PF00550">
    <property type="entry name" value="PP-binding"/>
    <property type="match status" value="1"/>
</dbReference>
<keyword evidence="1" id="KW-0596">Phosphopantetheine</keyword>
<dbReference type="SUPFAM" id="SSF52151">
    <property type="entry name" value="FabD/lysophospholipase-like"/>
    <property type="match status" value="1"/>
</dbReference>
<organism evidence="6">
    <name type="scientific">hydrothermal vent metagenome</name>
    <dbReference type="NCBI Taxonomy" id="652676"/>
    <lineage>
        <taxon>unclassified sequences</taxon>
        <taxon>metagenomes</taxon>
        <taxon>ecological metagenomes</taxon>
    </lineage>
</organism>
<dbReference type="SUPFAM" id="SSF52540">
    <property type="entry name" value="P-loop containing nucleoside triphosphate hydrolases"/>
    <property type="match status" value="1"/>
</dbReference>
<dbReference type="FunFam" id="3.40.47.10:FF:000019">
    <property type="entry name" value="Polyketide synthase type I"/>
    <property type="match status" value="1"/>
</dbReference>
<dbReference type="InterPro" id="IPR006162">
    <property type="entry name" value="Ppantetheine_attach_site"/>
</dbReference>
<dbReference type="InterPro" id="IPR013968">
    <property type="entry name" value="PKS_KR"/>
</dbReference>
<dbReference type="InterPro" id="IPR014043">
    <property type="entry name" value="Acyl_transferase_dom"/>
</dbReference>
<dbReference type="GO" id="GO:0004315">
    <property type="term" value="F:3-oxoacyl-[acyl-carrier-protein] synthase activity"/>
    <property type="evidence" value="ECO:0007669"/>
    <property type="project" value="InterPro"/>
</dbReference>
<dbReference type="InterPro" id="IPR014030">
    <property type="entry name" value="Ketoacyl_synth_N"/>
</dbReference>
<dbReference type="InterPro" id="IPR057326">
    <property type="entry name" value="KR_dom"/>
</dbReference>
<dbReference type="InterPro" id="IPR018201">
    <property type="entry name" value="Ketoacyl_synth_AS"/>
</dbReference>
<dbReference type="GO" id="GO:0005737">
    <property type="term" value="C:cytoplasm"/>
    <property type="evidence" value="ECO:0007669"/>
    <property type="project" value="TreeGrafter"/>
</dbReference>
<dbReference type="PROSITE" id="PS52004">
    <property type="entry name" value="KS3_2"/>
    <property type="match status" value="1"/>
</dbReference>
<dbReference type="InterPro" id="IPR029058">
    <property type="entry name" value="AB_hydrolase_fold"/>
</dbReference>
<dbReference type="GO" id="GO:0006633">
    <property type="term" value="P:fatty acid biosynthetic process"/>
    <property type="evidence" value="ECO:0007669"/>
    <property type="project" value="InterPro"/>
</dbReference>
<dbReference type="Pfam" id="PF22621">
    <property type="entry name" value="CurL-like_PKS_C"/>
    <property type="match status" value="1"/>
</dbReference>
<dbReference type="InterPro" id="IPR009081">
    <property type="entry name" value="PP-bd_ACP"/>
</dbReference>
<dbReference type="InterPro" id="IPR050091">
    <property type="entry name" value="PKS_NRPS_Biosynth_Enz"/>
</dbReference>
<evidence type="ECO:0000313" key="6">
    <source>
        <dbReference type="EMBL" id="VAW96721.1"/>
    </source>
</evidence>
<dbReference type="SMART" id="SM00825">
    <property type="entry name" value="PKS_KS"/>
    <property type="match status" value="1"/>
</dbReference>
<dbReference type="InterPro" id="IPR001227">
    <property type="entry name" value="Ac_transferase_dom_sf"/>
</dbReference>
<dbReference type="InterPro" id="IPR016035">
    <property type="entry name" value="Acyl_Trfase/lysoPLipase"/>
</dbReference>
<dbReference type="PROSITE" id="PS50075">
    <property type="entry name" value="CARRIER"/>
    <property type="match status" value="1"/>
</dbReference>
<evidence type="ECO:0000259" key="5">
    <source>
        <dbReference type="PROSITE" id="PS52004"/>
    </source>
</evidence>
<dbReference type="SMART" id="SM00823">
    <property type="entry name" value="PKS_PP"/>
    <property type="match status" value="1"/>
</dbReference>
<name>A0A3B0ZY87_9ZZZZ</name>
<dbReference type="Gene3D" id="3.30.70.3290">
    <property type="match status" value="1"/>
</dbReference>
<dbReference type="SUPFAM" id="SSF53474">
    <property type="entry name" value="alpha/beta-Hydrolases"/>
    <property type="match status" value="1"/>
</dbReference>
<evidence type="ECO:0000256" key="2">
    <source>
        <dbReference type="ARBA" id="ARBA00022553"/>
    </source>
</evidence>
<dbReference type="Pfam" id="PF08659">
    <property type="entry name" value="KR"/>
    <property type="match status" value="1"/>
</dbReference>
<feature type="domain" description="Ketosynthase family 3 (KS3)" evidence="5">
    <location>
        <begin position="42"/>
        <end position="465"/>
    </location>
</feature>
<dbReference type="InterPro" id="IPR016039">
    <property type="entry name" value="Thiolase-like"/>
</dbReference>
<dbReference type="PROSITE" id="PS00012">
    <property type="entry name" value="PHOSPHOPANTETHEINE"/>
    <property type="match status" value="1"/>
</dbReference>
<proteinExistence type="predicted"/>
<dbReference type="InterPro" id="IPR027417">
    <property type="entry name" value="P-loop_NTPase"/>
</dbReference>
<dbReference type="Pfam" id="PF21394">
    <property type="entry name" value="Beta-ketacyl_N"/>
    <property type="match status" value="1"/>
</dbReference>
<dbReference type="Pfam" id="PF02801">
    <property type="entry name" value="Ketoacyl-synt_C"/>
    <property type="match status" value="1"/>
</dbReference>
<dbReference type="Pfam" id="PF13469">
    <property type="entry name" value="Sulfotransfer_3"/>
    <property type="match status" value="1"/>
</dbReference>
<dbReference type="PANTHER" id="PTHR43775:SF51">
    <property type="entry name" value="INACTIVE PHENOLPHTHIOCEROL SYNTHESIS POLYKETIDE SYNTHASE TYPE I PKS1-RELATED"/>
    <property type="match status" value="1"/>
</dbReference>
<dbReference type="InterPro" id="IPR016036">
    <property type="entry name" value="Malonyl_transacylase_ACP-bd"/>
</dbReference>
<dbReference type="Gene3D" id="3.40.50.720">
    <property type="entry name" value="NAD(P)-binding Rossmann-like Domain"/>
    <property type="match status" value="1"/>
</dbReference>
<dbReference type="InterPro" id="IPR014031">
    <property type="entry name" value="Ketoacyl_synth_C"/>
</dbReference>
<dbReference type="Gene3D" id="3.40.366.10">
    <property type="entry name" value="Malonyl-Coenzyme A Acyl Carrier Protein, domain 2"/>
    <property type="match status" value="1"/>
</dbReference>
<gene>
    <name evidence="6" type="ORF">MNBD_GAMMA23-1305</name>
</gene>
<dbReference type="InterPro" id="IPR000639">
    <property type="entry name" value="Epox_hydrolase-like"/>
</dbReference>
<dbReference type="PANTHER" id="PTHR43775">
    <property type="entry name" value="FATTY ACID SYNTHASE"/>
    <property type="match status" value="1"/>
</dbReference>
<evidence type="ECO:0000256" key="1">
    <source>
        <dbReference type="ARBA" id="ARBA00022450"/>
    </source>
</evidence>
<dbReference type="EMBL" id="UOFT01000054">
    <property type="protein sequence ID" value="VAW96721.1"/>
    <property type="molecule type" value="Genomic_DNA"/>
</dbReference>
<dbReference type="SUPFAM" id="SSF55048">
    <property type="entry name" value="Probable ACP-binding domain of malonyl-CoA ACP transacylase"/>
    <property type="match status" value="1"/>
</dbReference>
<dbReference type="PRINTS" id="PR00412">
    <property type="entry name" value="EPOXHYDRLASE"/>
</dbReference>
<dbReference type="Gene3D" id="3.40.50.300">
    <property type="entry name" value="P-loop containing nucleotide triphosphate hydrolases"/>
    <property type="match status" value="1"/>
</dbReference>
<dbReference type="InterPro" id="IPR049490">
    <property type="entry name" value="C883_1060-like_KR_N"/>
</dbReference>
<dbReference type="InterPro" id="IPR036291">
    <property type="entry name" value="NAD(P)-bd_dom_sf"/>
</dbReference>
<dbReference type="Pfam" id="PF00109">
    <property type="entry name" value="ketoacyl-synt"/>
    <property type="match status" value="1"/>
</dbReference>
<dbReference type="Pfam" id="PF00698">
    <property type="entry name" value="Acyl_transf_1"/>
    <property type="match status" value="1"/>
</dbReference>
<protein>
    <submittedName>
        <fullName evidence="6">Polyketide synthase modules and related proteins</fullName>
    </submittedName>
</protein>
<dbReference type="SUPFAM" id="SSF51735">
    <property type="entry name" value="NAD(P)-binding Rossmann-fold domains"/>
    <property type="match status" value="2"/>
</dbReference>
<dbReference type="GO" id="GO:0005886">
    <property type="term" value="C:plasma membrane"/>
    <property type="evidence" value="ECO:0007669"/>
    <property type="project" value="TreeGrafter"/>
</dbReference>
<dbReference type="InterPro" id="IPR020806">
    <property type="entry name" value="PKS_PP-bd"/>
</dbReference>
<dbReference type="Pfam" id="PF00561">
    <property type="entry name" value="Abhydrolase_1"/>
    <property type="match status" value="1"/>
</dbReference>
<dbReference type="Gene3D" id="3.40.50.1820">
    <property type="entry name" value="alpha/beta hydrolase"/>
    <property type="match status" value="1"/>
</dbReference>
<dbReference type="PROSITE" id="PS00606">
    <property type="entry name" value="KS3_1"/>
    <property type="match status" value="1"/>
</dbReference>
<feature type="domain" description="Carrier" evidence="4">
    <location>
        <begin position="1532"/>
        <end position="1606"/>
    </location>
</feature>
<accession>A0A3B0ZY87</accession>
<evidence type="ECO:0000259" key="4">
    <source>
        <dbReference type="PROSITE" id="PS50075"/>
    </source>
</evidence>
<dbReference type="SUPFAM" id="SSF53901">
    <property type="entry name" value="Thiolase-like"/>
    <property type="match status" value="1"/>
</dbReference>
<dbReference type="Gene3D" id="1.10.1200.10">
    <property type="entry name" value="ACP-like"/>
    <property type="match status" value="1"/>
</dbReference>
<reference evidence="6" key="1">
    <citation type="submission" date="2018-06" db="EMBL/GenBank/DDBJ databases">
        <authorList>
            <person name="Zhirakovskaya E."/>
        </authorList>
    </citation>
    <scope>NUCLEOTIDE SEQUENCE</scope>
</reference>